<evidence type="ECO:0000259" key="6">
    <source>
        <dbReference type="Pfam" id="PF01494"/>
    </source>
</evidence>
<dbReference type="AlphaFoldDB" id="A0A9W9JUR7"/>
<reference evidence="7" key="1">
    <citation type="submission" date="2022-11" db="EMBL/GenBank/DDBJ databases">
        <authorList>
            <person name="Petersen C."/>
        </authorList>
    </citation>
    <scope>NUCLEOTIDE SEQUENCE</scope>
    <source>
        <strain evidence="7">IBT 30761</strain>
    </source>
</reference>
<dbReference type="EMBL" id="JAPQKI010000011">
    <property type="protein sequence ID" value="KAJ5082604.1"/>
    <property type="molecule type" value="Genomic_DNA"/>
</dbReference>
<evidence type="ECO:0000313" key="7">
    <source>
        <dbReference type="EMBL" id="KAJ5082604.1"/>
    </source>
</evidence>
<evidence type="ECO:0000256" key="4">
    <source>
        <dbReference type="ARBA" id="ARBA00023002"/>
    </source>
</evidence>
<dbReference type="Gene3D" id="3.50.50.60">
    <property type="entry name" value="FAD/NAD(P)-binding domain"/>
    <property type="match status" value="1"/>
</dbReference>
<dbReference type="GO" id="GO:0004497">
    <property type="term" value="F:monooxygenase activity"/>
    <property type="evidence" value="ECO:0007669"/>
    <property type="project" value="UniProtKB-KW"/>
</dbReference>
<proteinExistence type="predicted"/>
<organism evidence="7 8">
    <name type="scientific">Penicillium argentinense</name>
    <dbReference type="NCBI Taxonomy" id="1131581"/>
    <lineage>
        <taxon>Eukaryota</taxon>
        <taxon>Fungi</taxon>
        <taxon>Dikarya</taxon>
        <taxon>Ascomycota</taxon>
        <taxon>Pezizomycotina</taxon>
        <taxon>Eurotiomycetes</taxon>
        <taxon>Eurotiomycetidae</taxon>
        <taxon>Eurotiales</taxon>
        <taxon>Aspergillaceae</taxon>
        <taxon>Penicillium</taxon>
    </lineage>
</organism>
<dbReference type="PANTHER" id="PTHR47178">
    <property type="entry name" value="MONOOXYGENASE, FAD-BINDING"/>
    <property type="match status" value="1"/>
</dbReference>
<dbReference type="SUPFAM" id="SSF51905">
    <property type="entry name" value="FAD/NAD(P)-binding domain"/>
    <property type="match status" value="1"/>
</dbReference>
<evidence type="ECO:0000256" key="3">
    <source>
        <dbReference type="ARBA" id="ARBA00022827"/>
    </source>
</evidence>
<reference evidence="7" key="2">
    <citation type="journal article" date="2023" name="IMA Fungus">
        <title>Comparative genomic study of the Penicillium genus elucidates a diverse pangenome and 15 lateral gene transfer events.</title>
        <authorList>
            <person name="Petersen C."/>
            <person name="Sorensen T."/>
            <person name="Nielsen M.R."/>
            <person name="Sondergaard T.E."/>
            <person name="Sorensen J.L."/>
            <person name="Fitzpatrick D.A."/>
            <person name="Frisvad J.C."/>
            <person name="Nielsen K.L."/>
        </authorList>
    </citation>
    <scope>NUCLEOTIDE SEQUENCE</scope>
    <source>
        <strain evidence="7">IBT 30761</strain>
    </source>
</reference>
<keyword evidence="2" id="KW-0285">Flavoprotein</keyword>
<dbReference type="PANTHER" id="PTHR47178:SF5">
    <property type="entry name" value="FAD-BINDING DOMAIN-CONTAINING PROTEIN"/>
    <property type="match status" value="1"/>
</dbReference>
<evidence type="ECO:0000313" key="8">
    <source>
        <dbReference type="Proteomes" id="UP001149074"/>
    </source>
</evidence>
<dbReference type="RefSeq" id="XP_056469126.1">
    <property type="nucleotide sequence ID" value="XM_056624138.1"/>
</dbReference>
<evidence type="ECO:0000256" key="1">
    <source>
        <dbReference type="ARBA" id="ARBA00001974"/>
    </source>
</evidence>
<gene>
    <name evidence="7" type="ORF">N7532_011647</name>
</gene>
<dbReference type="GeneID" id="81363117"/>
<protein>
    <recommendedName>
        <fullName evidence="6">FAD-binding domain-containing protein</fullName>
    </recommendedName>
</protein>
<comment type="cofactor">
    <cofactor evidence="1">
        <name>FAD</name>
        <dbReference type="ChEBI" id="CHEBI:57692"/>
    </cofactor>
</comment>
<keyword evidence="3" id="KW-0274">FAD</keyword>
<dbReference type="GO" id="GO:0071949">
    <property type="term" value="F:FAD binding"/>
    <property type="evidence" value="ECO:0007669"/>
    <property type="project" value="InterPro"/>
</dbReference>
<dbReference type="OrthoDB" id="47494at2759"/>
<dbReference type="PRINTS" id="PR00420">
    <property type="entry name" value="RNGMNOXGNASE"/>
</dbReference>
<dbReference type="Proteomes" id="UP001149074">
    <property type="component" value="Unassembled WGS sequence"/>
</dbReference>
<feature type="domain" description="FAD-binding" evidence="6">
    <location>
        <begin position="66"/>
        <end position="136"/>
    </location>
</feature>
<keyword evidence="5" id="KW-0503">Monooxygenase</keyword>
<name>A0A9W9JUR7_9EURO</name>
<evidence type="ECO:0000256" key="2">
    <source>
        <dbReference type="ARBA" id="ARBA00022630"/>
    </source>
</evidence>
<dbReference type="InterPro" id="IPR036188">
    <property type="entry name" value="FAD/NAD-bd_sf"/>
</dbReference>
<evidence type="ECO:0000256" key="5">
    <source>
        <dbReference type="ARBA" id="ARBA00023033"/>
    </source>
</evidence>
<keyword evidence="4" id="KW-0560">Oxidoreductase</keyword>
<keyword evidence="8" id="KW-1185">Reference proteome</keyword>
<dbReference type="Pfam" id="PF01494">
    <property type="entry name" value="FAD_binding_3"/>
    <property type="match status" value="1"/>
</dbReference>
<sequence>MYWVLVAHRSKSPSSDQKSWPPSSTEAAELATQLISSWNPYTRTIFEMSDVSQTSIRSLLSAVPAMPPWRPSSRVTLLDDAAHVMPPTGAMGANTALRDAADLARQVVAAGGARNVSREVIGSYESGMRDFVKMAIEMSWRGGMRSFGLRPSGGI</sequence>
<accession>A0A9W9JUR7</accession>
<comment type="caution">
    <text evidence="7">The sequence shown here is derived from an EMBL/GenBank/DDBJ whole genome shotgun (WGS) entry which is preliminary data.</text>
</comment>
<dbReference type="InterPro" id="IPR002938">
    <property type="entry name" value="FAD-bd"/>
</dbReference>